<keyword evidence="9" id="KW-1185">Reference proteome</keyword>
<dbReference type="InterPro" id="IPR027417">
    <property type="entry name" value="P-loop_NTPase"/>
</dbReference>
<keyword evidence="3" id="KW-0040">ANK repeat</keyword>
<dbReference type="Gene3D" id="3.30.1370.50">
    <property type="entry name" value="R3H-like domain"/>
    <property type="match status" value="1"/>
</dbReference>
<dbReference type="InterPro" id="IPR007502">
    <property type="entry name" value="Helicase-assoc_dom"/>
</dbReference>
<proteinExistence type="predicted"/>
<dbReference type="Pfam" id="PF00271">
    <property type="entry name" value="Helicase_C"/>
    <property type="match status" value="1"/>
</dbReference>
<dbReference type="SMART" id="SM00847">
    <property type="entry name" value="HA2"/>
    <property type="match status" value="1"/>
</dbReference>
<dbReference type="Pfam" id="PF21010">
    <property type="entry name" value="HA2_C"/>
    <property type="match status" value="1"/>
</dbReference>
<accession>A0ABP1R5N4</accession>
<dbReference type="SUPFAM" id="SSF82708">
    <property type="entry name" value="R3H domain"/>
    <property type="match status" value="1"/>
</dbReference>
<dbReference type="PANTHER" id="PTHR18934">
    <property type="entry name" value="ATP-DEPENDENT RNA HELICASE"/>
    <property type="match status" value="1"/>
</dbReference>
<organism evidence="8 9">
    <name type="scientific">Orchesella dallaii</name>
    <dbReference type="NCBI Taxonomy" id="48710"/>
    <lineage>
        <taxon>Eukaryota</taxon>
        <taxon>Metazoa</taxon>
        <taxon>Ecdysozoa</taxon>
        <taxon>Arthropoda</taxon>
        <taxon>Hexapoda</taxon>
        <taxon>Collembola</taxon>
        <taxon>Entomobryomorpha</taxon>
        <taxon>Entomobryoidea</taxon>
        <taxon>Orchesellidae</taxon>
        <taxon>Orchesellinae</taxon>
        <taxon>Orchesella</taxon>
    </lineage>
</organism>
<feature type="region of interest" description="Disordered" evidence="4">
    <location>
        <begin position="147"/>
        <end position="166"/>
    </location>
</feature>
<dbReference type="InterPro" id="IPR011545">
    <property type="entry name" value="DEAD/DEAH_box_helicase_dom"/>
</dbReference>
<feature type="domain" description="Helicase ATP-binding" evidence="6">
    <location>
        <begin position="194"/>
        <end position="361"/>
    </location>
</feature>
<dbReference type="SUPFAM" id="SSF52540">
    <property type="entry name" value="P-loop containing nucleoside triphosphate hydrolases"/>
    <property type="match status" value="2"/>
</dbReference>
<dbReference type="CDD" id="cd17917">
    <property type="entry name" value="DEXHc_RHA-like"/>
    <property type="match status" value="1"/>
</dbReference>
<dbReference type="InterPro" id="IPR036867">
    <property type="entry name" value="R3H_dom_sf"/>
</dbReference>
<evidence type="ECO:0000256" key="2">
    <source>
        <dbReference type="ARBA" id="ARBA00022840"/>
    </source>
</evidence>
<dbReference type="InterPro" id="IPR002110">
    <property type="entry name" value="Ankyrin_rpt"/>
</dbReference>
<dbReference type="Gene3D" id="1.25.40.20">
    <property type="entry name" value="Ankyrin repeat-containing domain"/>
    <property type="match status" value="1"/>
</dbReference>
<gene>
    <name evidence="8" type="ORF">ODALV1_LOCUS18433</name>
</gene>
<evidence type="ECO:0000313" key="8">
    <source>
        <dbReference type="EMBL" id="CAL8119186.1"/>
    </source>
</evidence>
<feature type="domain" description="Helicase C-terminal" evidence="7">
    <location>
        <begin position="541"/>
        <end position="735"/>
    </location>
</feature>
<keyword evidence="2" id="KW-0067">ATP-binding</keyword>
<dbReference type="Gene3D" id="3.40.50.300">
    <property type="entry name" value="P-loop containing nucleotide triphosphate hydrolases"/>
    <property type="match status" value="2"/>
</dbReference>
<dbReference type="InterPro" id="IPR014001">
    <property type="entry name" value="Helicase_ATP-bd"/>
</dbReference>
<dbReference type="PROSITE" id="PS50297">
    <property type="entry name" value="ANK_REP_REGION"/>
    <property type="match status" value="1"/>
</dbReference>
<dbReference type="Pfam" id="PF00023">
    <property type="entry name" value="Ank"/>
    <property type="match status" value="1"/>
</dbReference>
<dbReference type="InterPro" id="IPR036770">
    <property type="entry name" value="Ankyrin_rpt-contain_sf"/>
</dbReference>
<evidence type="ECO:0008006" key="10">
    <source>
        <dbReference type="Google" id="ProtNLM"/>
    </source>
</evidence>
<dbReference type="SUPFAM" id="SSF48403">
    <property type="entry name" value="Ankyrin repeat"/>
    <property type="match status" value="1"/>
</dbReference>
<dbReference type="Pfam" id="PF00270">
    <property type="entry name" value="DEAD"/>
    <property type="match status" value="1"/>
</dbReference>
<dbReference type="PROSITE" id="PS50088">
    <property type="entry name" value="ANK_REPEAT"/>
    <property type="match status" value="1"/>
</dbReference>
<evidence type="ECO:0000259" key="6">
    <source>
        <dbReference type="PROSITE" id="PS51192"/>
    </source>
</evidence>
<name>A0ABP1R5N4_9HEXA</name>
<evidence type="ECO:0000256" key="3">
    <source>
        <dbReference type="PROSITE-ProRule" id="PRU00023"/>
    </source>
</evidence>
<dbReference type="InterPro" id="IPR001374">
    <property type="entry name" value="R3H_dom"/>
</dbReference>
<dbReference type="CDD" id="cd18791">
    <property type="entry name" value="SF2_C_RHA"/>
    <property type="match status" value="1"/>
</dbReference>
<evidence type="ECO:0000256" key="4">
    <source>
        <dbReference type="SAM" id="MobiDB-lite"/>
    </source>
</evidence>
<dbReference type="InterPro" id="IPR048333">
    <property type="entry name" value="HA2_WH"/>
</dbReference>
<evidence type="ECO:0000313" key="9">
    <source>
        <dbReference type="Proteomes" id="UP001642540"/>
    </source>
</evidence>
<feature type="repeat" description="ANK" evidence="3">
    <location>
        <begin position="477"/>
        <end position="509"/>
    </location>
</feature>
<evidence type="ECO:0000256" key="1">
    <source>
        <dbReference type="ARBA" id="ARBA00022741"/>
    </source>
</evidence>
<protein>
    <recommendedName>
        <fullName evidence="10">ATP-dependent RNA helicase YTHDC2</fullName>
    </recommendedName>
</protein>
<dbReference type="PANTHER" id="PTHR18934:SF213">
    <property type="entry name" value="3'-5' RNA HELICASE YTHDC2"/>
    <property type="match status" value="1"/>
</dbReference>
<dbReference type="PROSITE" id="PS51194">
    <property type="entry name" value="HELICASE_CTER"/>
    <property type="match status" value="1"/>
</dbReference>
<feature type="domain" description="R3H" evidence="5">
    <location>
        <begin position="28"/>
        <end position="92"/>
    </location>
</feature>
<reference evidence="8 9" key="1">
    <citation type="submission" date="2024-08" db="EMBL/GenBank/DDBJ databases">
        <authorList>
            <person name="Cucini C."/>
            <person name="Frati F."/>
        </authorList>
    </citation>
    <scope>NUCLEOTIDE SEQUENCE [LARGE SCALE GENOMIC DNA]</scope>
</reference>
<dbReference type="SMART" id="SM00393">
    <property type="entry name" value="R3H"/>
    <property type="match status" value="1"/>
</dbReference>
<comment type="caution">
    <text evidence="8">The sequence shown here is derived from an EMBL/GenBank/DDBJ whole genome shotgun (WGS) entry which is preliminary data.</text>
</comment>
<keyword evidence="1" id="KW-0547">Nucleotide-binding</keyword>
<dbReference type="PROSITE" id="PS51192">
    <property type="entry name" value="HELICASE_ATP_BIND_1"/>
    <property type="match status" value="1"/>
</dbReference>
<dbReference type="Gene3D" id="1.20.120.1080">
    <property type="match status" value="1"/>
</dbReference>
<dbReference type="Pfam" id="PF04408">
    <property type="entry name" value="WHD_HA2"/>
    <property type="match status" value="1"/>
</dbReference>
<dbReference type="PROSITE" id="PS51061">
    <property type="entry name" value="R3H"/>
    <property type="match status" value="1"/>
</dbReference>
<dbReference type="EMBL" id="CAXLJM020000058">
    <property type="protein sequence ID" value="CAL8119186.1"/>
    <property type="molecule type" value="Genomic_DNA"/>
</dbReference>
<dbReference type="SMART" id="SM00487">
    <property type="entry name" value="DEXDc"/>
    <property type="match status" value="1"/>
</dbReference>
<evidence type="ECO:0000259" key="5">
    <source>
        <dbReference type="PROSITE" id="PS51061"/>
    </source>
</evidence>
<sequence>MPGKKGKGGEKSAADIRKLKRIVENVPEEDKIRLHRLVQDFMAKPDLKEVTFSNQLSSFERAYVHHQALQHGLKSISTGDGSERQVTLSRAIEDNGKKTKRITLSEKSMSAISALLNTVPDFFTASRSIGFDFSSSSESMYYRAGGESSLRGGHASRSRFSAESYPKVPKTRRTQKFLHSRKQLPIWQHQQQILESLERHRICFIQGATGSGKTTQVPQFILDDATSKSKCVRIICTVPRRLAAVTLSERVAEERGEELGRTVGYHIRLENCCSHETLLMYCTSGILLRSLSSSNYRIAAKTTHIIIDEVHERDSQTDFLLACLKNVIVAFPSLRVILMGADINSELFSSFFGGDYPTLQVDGRLHAVNYYYLEDVLEMLKDESSETSTTKPSVEPRRHSDEPAVIYNRLVEFLKNMSSEPTSCNGVSRIANELIVRPDVDAIIQRVWLAADENAAAEYFRMMEANDISVNYQDSISGVTMLMAAAAVGDVKLAERLVIHGADLNIKSKIEFSAIDWAIDRCQVNVVQFLRAHQESEKCQRLTSYLKTVDEERVDLKLILRLLRRIHVTSDPDHAVLVFLPGYDDIVRLKDLVLTDQELGLLQLGPFKIFILHSNIQTGDQRGAFEKPSRGVRKIVLSTNIAESSLTINDIVHVIDSGRAKEKSFNSLTGVTQLKIVWISRASVNQRRGRAGRCRAGNCYHLYSTKRYESMIKFPIPEIVRTSLQQLSLHAKSITKPDMKIETFFMQIPEPPAPIAVKMSVESLTVMGALDENERLTELGKHLLGFPMEPFLGRALIYAVVFKCLDPILTLVIILSHRDPFQLPSDGEDKGKAKYCKIQFARDSCSDHMASVTAFKGWEASRKSERKKFCQDNYLSATTFEMVSRIREQLLGQLCAMGFVQNRTPSVLSELNTNSENWAMVKGVLVAMLYPNICGVSDNVLHNSFNTQIGIHLSSTLTKKKKKIPTDWIIFDEMTQQGSGNHQVKGCTCVSMVAIALFAGRFTATTSESIAKDDVTSNPEHSTSTLKINQWISLDATTETLKILMSLRQKINYLVLKRLYSPSGHFNEDEDAAIQVIADVLLCEDEALGFPSDEGGTQWPKHVAGKIMSAPRTGYATTDQNEGKTSNVTWFRYEQNCVCLMTFNE</sequence>
<dbReference type="SMART" id="SM00490">
    <property type="entry name" value="HELICc"/>
    <property type="match status" value="1"/>
</dbReference>
<dbReference type="Proteomes" id="UP001642540">
    <property type="component" value="Unassembled WGS sequence"/>
</dbReference>
<dbReference type="InterPro" id="IPR001650">
    <property type="entry name" value="Helicase_C-like"/>
</dbReference>
<dbReference type="Pfam" id="PF01424">
    <property type="entry name" value="R3H"/>
    <property type="match status" value="1"/>
</dbReference>
<evidence type="ECO:0000259" key="7">
    <source>
        <dbReference type="PROSITE" id="PS51194"/>
    </source>
</evidence>